<keyword evidence="9" id="KW-0732">Signal</keyword>
<dbReference type="Proteomes" id="UP001219525">
    <property type="component" value="Unassembled WGS sequence"/>
</dbReference>
<feature type="transmembrane region" description="Helical" evidence="8">
    <location>
        <begin position="136"/>
        <end position="155"/>
    </location>
</feature>
<dbReference type="InterPro" id="IPR004837">
    <property type="entry name" value="NaCa_Exmemb"/>
</dbReference>
<evidence type="ECO:0000256" key="9">
    <source>
        <dbReference type="SAM" id="SignalP"/>
    </source>
</evidence>
<dbReference type="InterPro" id="IPR051359">
    <property type="entry name" value="CaCA_antiporter"/>
</dbReference>
<feature type="transmembrane region" description="Helical" evidence="8">
    <location>
        <begin position="209"/>
        <end position="228"/>
    </location>
</feature>
<dbReference type="Pfam" id="PF01699">
    <property type="entry name" value="Na_Ca_ex"/>
    <property type="match status" value="2"/>
</dbReference>
<feature type="transmembrane region" description="Helical" evidence="8">
    <location>
        <begin position="105"/>
        <end position="124"/>
    </location>
</feature>
<feature type="region of interest" description="Disordered" evidence="7">
    <location>
        <begin position="428"/>
        <end position="466"/>
    </location>
</feature>
<feature type="domain" description="Sodium/calcium exchanger membrane region" evidence="10">
    <location>
        <begin position="636"/>
        <end position="781"/>
    </location>
</feature>
<feature type="signal peptide" evidence="9">
    <location>
        <begin position="1"/>
        <end position="29"/>
    </location>
</feature>
<keyword evidence="12" id="KW-1185">Reference proteome</keyword>
<feature type="transmembrane region" description="Helical" evidence="8">
    <location>
        <begin position="766"/>
        <end position="784"/>
    </location>
</feature>
<feature type="transmembrane region" description="Helical" evidence="8">
    <location>
        <begin position="696"/>
        <end position="721"/>
    </location>
</feature>
<feature type="transmembrane region" description="Helical" evidence="8">
    <location>
        <begin position="175"/>
        <end position="197"/>
    </location>
</feature>
<evidence type="ECO:0000256" key="6">
    <source>
        <dbReference type="ARBA" id="ARBA00023136"/>
    </source>
</evidence>
<dbReference type="PANTHER" id="PTHR12266:SF0">
    <property type="entry name" value="MITOCHONDRIAL SODIUM_CALCIUM EXCHANGER PROTEIN"/>
    <property type="match status" value="1"/>
</dbReference>
<dbReference type="GO" id="GO:0016020">
    <property type="term" value="C:membrane"/>
    <property type="evidence" value="ECO:0007669"/>
    <property type="project" value="UniProtKB-SubCell"/>
</dbReference>
<gene>
    <name evidence="11" type="ORF">GGX14DRAFT_488645</name>
</gene>
<evidence type="ECO:0000256" key="4">
    <source>
        <dbReference type="ARBA" id="ARBA00022692"/>
    </source>
</evidence>
<feature type="transmembrane region" description="Helical" evidence="8">
    <location>
        <begin position="655"/>
        <end position="676"/>
    </location>
</feature>
<evidence type="ECO:0000256" key="3">
    <source>
        <dbReference type="ARBA" id="ARBA00022448"/>
    </source>
</evidence>
<sequence>MTLASPRVIFVALFALNCVLWSSSRVGHGQRANLLYGENSLVKRISVELANPVAFNAFEHECQPIAIPAIDQCAHVQQNCPLPATFLSIPYLQHYFCTEPPLRPLAFSGLVVWLIFVFSTLGISASDFFTPNLATIAQLLGLDENVAGVTFLAFGNGSPDVFSTFSAMRADSGSLAIGELIGAASFIVSCVVGSLCIIKPFQLNRAMYFLRDVGFMFTAVSLLLVILWDGSIHFWEAAALSGLYLTYVVTVVVGSWWERRQERKRAHEALVRSEYADSDGSLSSPFQERYTDFPSPAASGHLSPTLTAPTHSRTISAPGALPQVQSDLPRRPHSRAPSLTPFGTMPSFSLVGALEFRQVVASLQHEAAGTSLGMFDSPLTPYAGGHYSSVRSSRSRSRTISREVNPWDTAALGLPLDERSLPRLAFTPALSEDGGNTATEGRSHRLSHSLASPTVSDGDTESQNFQPTTRRQCLLNIVARTCHTLFPSLQHFQSKTVLGQIASVFAAPAVLLLTLTLPVVVTPYQCAHHSREKTSREGEEEEGNLIDFEEEGVERVLIAEEEVQEEIHGIEYNKWLTAAQCTFGPLFCAAVLFGGNKYQMRALLCAGVAGVTASILVALFGTKGEHPTYRMTRCSIGFFVAIVWIMAIADEVVKVLQAFGFIFGLSDAIIGLTIFAVGNSLADLVANMSVAAFAPIMGFSACFGGPMLNILLGVGFSGLYITQQNSKPYDIHFGKTLVVSTIGLLILLAATLIVVPLNGYFLTRTWGIILIIAYVTIMTINVVVELRG</sequence>
<feature type="transmembrane region" description="Helical" evidence="8">
    <location>
        <begin position="628"/>
        <end position="648"/>
    </location>
</feature>
<dbReference type="PANTHER" id="PTHR12266">
    <property type="entry name" value="NA+/CA2+ K+ INDEPENDENT EXCHANGER"/>
    <property type="match status" value="1"/>
</dbReference>
<evidence type="ECO:0000313" key="12">
    <source>
        <dbReference type="Proteomes" id="UP001219525"/>
    </source>
</evidence>
<evidence type="ECO:0000256" key="2">
    <source>
        <dbReference type="ARBA" id="ARBA00008170"/>
    </source>
</evidence>
<feature type="domain" description="Sodium/calcium exchanger membrane region" evidence="10">
    <location>
        <begin position="112"/>
        <end position="252"/>
    </location>
</feature>
<feature type="chain" id="PRO_5042248780" evidence="9">
    <location>
        <begin position="30"/>
        <end position="788"/>
    </location>
</feature>
<feature type="transmembrane region" description="Helical" evidence="8">
    <location>
        <begin position="497"/>
        <end position="521"/>
    </location>
</feature>
<keyword evidence="5 8" id="KW-1133">Transmembrane helix</keyword>
<feature type="compositionally biased region" description="Polar residues" evidence="7">
    <location>
        <begin position="302"/>
        <end position="315"/>
    </location>
</feature>
<dbReference type="InterPro" id="IPR044880">
    <property type="entry name" value="NCX_ion-bd_dom_sf"/>
</dbReference>
<evidence type="ECO:0000313" key="11">
    <source>
        <dbReference type="EMBL" id="KAJ7227143.1"/>
    </source>
</evidence>
<feature type="transmembrane region" description="Helical" evidence="8">
    <location>
        <begin position="234"/>
        <end position="257"/>
    </location>
</feature>
<feature type="compositionally biased region" description="Polar residues" evidence="7">
    <location>
        <begin position="449"/>
        <end position="466"/>
    </location>
</feature>
<protein>
    <submittedName>
        <fullName evidence="11">Sodium/calcium exchanger protein-domain-containing protein</fullName>
    </submittedName>
</protein>
<comment type="similarity">
    <text evidence="2">Belongs to the Ca(2+):cation antiporter (CaCA) (TC 2.A.19) family.</text>
</comment>
<dbReference type="GO" id="GO:0006874">
    <property type="term" value="P:intracellular calcium ion homeostasis"/>
    <property type="evidence" value="ECO:0007669"/>
    <property type="project" value="TreeGrafter"/>
</dbReference>
<name>A0AAD7E3W4_9AGAR</name>
<evidence type="ECO:0000256" key="8">
    <source>
        <dbReference type="SAM" id="Phobius"/>
    </source>
</evidence>
<feature type="region of interest" description="Disordered" evidence="7">
    <location>
        <begin position="297"/>
        <end position="341"/>
    </location>
</feature>
<dbReference type="AlphaFoldDB" id="A0AAD7E3W4"/>
<organism evidence="11 12">
    <name type="scientific">Mycena pura</name>
    <dbReference type="NCBI Taxonomy" id="153505"/>
    <lineage>
        <taxon>Eukaryota</taxon>
        <taxon>Fungi</taxon>
        <taxon>Dikarya</taxon>
        <taxon>Basidiomycota</taxon>
        <taxon>Agaricomycotina</taxon>
        <taxon>Agaricomycetes</taxon>
        <taxon>Agaricomycetidae</taxon>
        <taxon>Agaricales</taxon>
        <taxon>Marasmiineae</taxon>
        <taxon>Mycenaceae</taxon>
        <taxon>Mycena</taxon>
    </lineage>
</organism>
<keyword evidence="4 8" id="KW-0812">Transmembrane</keyword>
<evidence type="ECO:0000256" key="7">
    <source>
        <dbReference type="SAM" id="MobiDB-lite"/>
    </source>
</evidence>
<feature type="transmembrane region" description="Helical" evidence="8">
    <location>
        <begin position="602"/>
        <end position="622"/>
    </location>
</feature>
<comment type="caution">
    <text evidence="11">The sequence shown here is derived from an EMBL/GenBank/DDBJ whole genome shotgun (WGS) entry which is preliminary data.</text>
</comment>
<evidence type="ECO:0000256" key="1">
    <source>
        <dbReference type="ARBA" id="ARBA00004141"/>
    </source>
</evidence>
<evidence type="ECO:0000256" key="5">
    <source>
        <dbReference type="ARBA" id="ARBA00022989"/>
    </source>
</evidence>
<dbReference type="GO" id="GO:0008324">
    <property type="term" value="F:monoatomic cation transmembrane transporter activity"/>
    <property type="evidence" value="ECO:0007669"/>
    <property type="project" value="TreeGrafter"/>
</dbReference>
<keyword evidence="6 8" id="KW-0472">Membrane</keyword>
<accession>A0AAD7E3W4</accession>
<keyword evidence="3" id="KW-0813">Transport</keyword>
<reference evidence="11" key="1">
    <citation type="submission" date="2023-03" db="EMBL/GenBank/DDBJ databases">
        <title>Massive genome expansion in bonnet fungi (Mycena s.s.) driven by repeated elements and novel gene families across ecological guilds.</title>
        <authorList>
            <consortium name="Lawrence Berkeley National Laboratory"/>
            <person name="Harder C.B."/>
            <person name="Miyauchi S."/>
            <person name="Viragh M."/>
            <person name="Kuo A."/>
            <person name="Thoen E."/>
            <person name="Andreopoulos B."/>
            <person name="Lu D."/>
            <person name="Skrede I."/>
            <person name="Drula E."/>
            <person name="Henrissat B."/>
            <person name="Morin E."/>
            <person name="Kohler A."/>
            <person name="Barry K."/>
            <person name="LaButti K."/>
            <person name="Morin E."/>
            <person name="Salamov A."/>
            <person name="Lipzen A."/>
            <person name="Mereny Z."/>
            <person name="Hegedus B."/>
            <person name="Baldrian P."/>
            <person name="Stursova M."/>
            <person name="Weitz H."/>
            <person name="Taylor A."/>
            <person name="Grigoriev I.V."/>
            <person name="Nagy L.G."/>
            <person name="Martin F."/>
            <person name="Kauserud H."/>
        </authorList>
    </citation>
    <scope>NUCLEOTIDE SEQUENCE</scope>
    <source>
        <strain evidence="11">9144</strain>
    </source>
</reference>
<comment type="subcellular location">
    <subcellularLocation>
        <location evidence="1">Membrane</location>
        <topology evidence="1">Multi-pass membrane protein</topology>
    </subcellularLocation>
</comment>
<dbReference type="Gene3D" id="1.20.1420.30">
    <property type="entry name" value="NCX, central ion-binding region"/>
    <property type="match status" value="2"/>
</dbReference>
<proteinExistence type="inferred from homology"/>
<feature type="transmembrane region" description="Helical" evidence="8">
    <location>
        <begin position="575"/>
        <end position="595"/>
    </location>
</feature>
<feature type="transmembrane region" description="Helical" evidence="8">
    <location>
        <begin position="733"/>
        <end position="754"/>
    </location>
</feature>
<evidence type="ECO:0000259" key="10">
    <source>
        <dbReference type="Pfam" id="PF01699"/>
    </source>
</evidence>
<dbReference type="EMBL" id="JARJCW010000003">
    <property type="protein sequence ID" value="KAJ7227143.1"/>
    <property type="molecule type" value="Genomic_DNA"/>
</dbReference>